<accession>A0A2T1KB62</accession>
<evidence type="ECO:0000256" key="2">
    <source>
        <dbReference type="ARBA" id="ARBA00022729"/>
    </source>
</evidence>
<organism evidence="4 5">
    <name type="scientific">Marinobacter halophilus</name>
    <dbReference type="NCBI Taxonomy" id="1323740"/>
    <lineage>
        <taxon>Bacteria</taxon>
        <taxon>Pseudomonadati</taxon>
        <taxon>Pseudomonadota</taxon>
        <taxon>Gammaproteobacteria</taxon>
        <taxon>Pseudomonadales</taxon>
        <taxon>Marinobacteraceae</taxon>
        <taxon>Marinobacter</taxon>
    </lineage>
</organism>
<dbReference type="PANTHER" id="PTHR34216:SF3">
    <property type="entry name" value="POLY-BETA-1,6-N-ACETYL-D-GLUCOSAMINE N-DEACETYLASE"/>
    <property type="match status" value="1"/>
</dbReference>
<reference evidence="4 5" key="1">
    <citation type="submission" date="2018-03" db="EMBL/GenBank/DDBJ databases">
        <title>Marinobacter brunus sp. nov., a marine bacterium of Gamma-proteobacteria isolated from the surface seawater of the South China Sea.</title>
        <authorList>
            <person name="Cheng H."/>
            <person name="Wu Y.-H."/>
            <person name="Xamxidin M."/>
            <person name="Xu X.-W."/>
        </authorList>
    </citation>
    <scope>NUCLEOTIDE SEQUENCE [LARGE SCALE GENOMIC DNA]</scope>
    <source>
        <strain evidence="4 5">JCM 30472</strain>
    </source>
</reference>
<feature type="domain" description="NodB homology" evidence="3">
    <location>
        <begin position="88"/>
        <end position="187"/>
    </location>
</feature>
<dbReference type="Gene3D" id="3.20.20.370">
    <property type="entry name" value="Glycoside hydrolase/deacetylase"/>
    <property type="match status" value="1"/>
</dbReference>
<dbReference type="CDD" id="cd10918">
    <property type="entry name" value="CE4_NodB_like_5s_6s"/>
    <property type="match status" value="1"/>
</dbReference>
<name>A0A2T1KB62_9GAMM</name>
<dbReference type="OrthoDB" id="9814639at2"/>
<dbReference type="GO" id="GO:0005576">
    <property type="term" value="C:extracellular region"/>
    <property type="evidence" value="ECO:0007669"/>
    <property type="project" value="UniProtKB-SubCell"/>
</dbReference>
<gene>
    <name evidence="4" type="ORF">C7H08_15240</name>
</gene>
<dbReference type="InterPro" id="IPR002509">
    <property type="entry name" value="NODB_dom"/>
</dbReference>
<dbReference type="Pfam" id="PF01522">
    <property type="entry name" value="Polysacc_deac_1"/>
    <property type="match status" value="1"/>
</dbReference>
<dbReference type="InterPro" id="IPR011330">
    <property type="entry name" value="Glyco_hydro/deAcase_b/a-brl"/>
</dbReference>
<dbReference type="SUPFAM" id="SSF88713">
    <property type="entry name" value="Glycoside hydrolase/deacetylase"/>
    <property type="match status" value="1"/>
</dbReference>
<dbReference type="Proteomes" id="UP000238385">
    <property type="component" value="Unassembled WGS sequence"/>
</dbReference>
<comment type="subcellular location">
    <subcellularLocation>
        <location evidence="1">Secreted</location>
    </subcellularLocation>
</comment>
<evidence type="ECO:0000259" key="3">
    <source>
        <dbReference type="PROSITE" id="PS51677"/>
    </source>
</evidence>
<sequence>MKFCALSTFAVYGWLRLKLNRSPALIILTYHRVLPECSVEREQEQPGMIISPRNLQHHIEFIRSLGAVPVHLDEWLLKNETGEPLPALSVAFTFDDGWRDNYLHAYPVLRQQQIPATIFLVTGMIGKAETFWPEQVIELLRRPGIQLNDPALDWIEPYLGSLRNSSKPLSLLEADEVINRLKSLDDATIIQHLKDTTSRLTTVIFSVEQAPAILQARELKEMSGANLIKYGAHTKNHFRLNRLNRVDSLEEQIAGCQVDLEEMEINSVPIFCYPNGDITDKGETLVSEHYQAACTTKTGWNLAGCDPYDLHRFNLHDGNSYSSRTLLATLGRGLL</sequence>
<dbReference type="PROSITE" id="PS51677">
    <property type="entry name" value="NODB"/>
    <property type="match status" value="1"/>
</dbReference>
<dbReference type="GO" id="GO:0005975">
    <property type="term" value="P:carbohydrate metabolic process"/>
    <property type="evidence" value="ECO:0007669"/>
    <property type="project" value="InterPro"/>
</dbReference>
<comment type="caution">
    <text evidence="4">The sequence shown here is derived from an EMBL/GenBank/DDBJ whole genome shotgun (WGS) entry which is preliminary data.</text>
</comment>
<evidence type="ECO:0000256" key="1">
    <source>
        <dbReference type="ARBA" id="ARBA00004613"/>
    </source>
</evidence>
<dbReference type="AlphaFoldDB" id="A0A2T1KB62"/>
<evidence type="ECO:0000313" key="4">
    <source>
        <dbReference type="EMBL" id="PSF06993.1"/>
    </source>
</evidence>
<evidence type="ECO:0000313" key="5">
    <source>
        <dbReference type="Proteomes" id="UP000238385"/>
    </source>
</evidence>
<keyword evidence="5" id="KW-1185">Reference proteome</keyword>
<dbReference type="PANTHER" id="PTHR34216">
    <property type="match status" value="1"/>
</dbReference>
<proteinExistence type="predicted"/>
<dbReference type="GO" id="GO:0016810">
    <property type="term" value="F:hydrolase activity, acting on carbon-nitrogen (but not peptide) bonds"/>
    <property type="evidence" value="ECO:0007669"/>
    <property type="project" value="InterPro"/>
</dbReference>
<keyword evidence="2" id="KW-0732">Signal</keyword>
<protein>
    <submittedName>
        <fullName evidence="4">Chitin deacetylase</fullName>
    </submittedName>
</protein>
<dbReference type="InterPro" id="IPR051398">
    <property type="entry name" value="Polysacch_Deacetylase"/>
</dbReference>
<dbReference type="EMBL" id="PXNN01000017">
    <property type="protein sequence ID" value="PSF06993.1"/>
    <property type="molecule type" value="Genomic_DNA"/>
</dbReference>